<feature type="compositionally biased region" description="Polar residues" evidence="1">
    <location>
        <begin position="86"/>
        <end position="96"/>
    </location>
</feature>
<feature type="region of interest" description="Disordered" evidence="1">
    <location>
        <begin position="26"/>
        <end position="98"/>
    </location>
</feature>
<dbReference type="Proteomes" id="UP001302602">
    <property type="component" value="Unassembled WGS sequence"/>
</dbReference>
<name>A0AAN6Z374_9PEZI</name>
<feature type="compositionally biased region" description="Basic and acidic residues" evidence="1">
    <location>
        <begin position="8"/>
        <end position="20"/>
    </location>
</feature>
<keyword evidence="3" id="KW-1185">Reference proteome</keyword>
<proteinExistence type="predicted"/>
<feature type="region of interest" description="Disordered" evidence="1">
    <location>
        <begin position="1"/>
        <end position="20"/>
    </location>
</feature>
<evidence type="ECO:0000256" key="1">
    <source>
        <dbReference type="SAM" id="MobiDB-lite"/>
    </source>
</evidence>
<dbReference type="EMBL" id="MU853229">
    <property type="protein sequence ID" value="KAK4123322.1"/>
    <property type="molecule type" value="Genomic_DNA"/>
</dbReference>
<evidence type="ECO:0000313" key="2">
    <source>
        <dbReference type="EMBL" id="KAK4123322.1"/>
    </source>
</evidence>
<gene>
    <name evidence="2" type="ORF">N657DRAFT_457063</name>
</gene>
<accession>A0AAN6Z374</accession>
<dbReference type="RefSeq" id="XP_062647093.1">
    <property type="nucleotide sequence ID" value="XM_062787472.1"/>
</dbReference>
<feature type="compositionally biased region" description="Basic and acidic residues" evidence="1">
    <location>
        <begin position="26"/>
        <end position="39"/>
    </location>
</feature>
<evidence type="ECO:0000313" key="3">
    <source>
        <dbReference type="Proteomes" id="UP001302602"/>
    </source>
</evidence>
<reference evidence="2" key="1">
    <citation type="journal article" date="2023" name="Mol. Phylogenet. Evol.">
        <title>Genome-scale phylogeny and comparative genomics of the fungal order Sordariales.</title>
        <authorList>
            <person name="Hensen N."/>
            <person name="Bonometti L."/>
            <person name="Westerberg I."/>
            <person name="Brannstrom I.O."/>
            <person name="Guillou S."/>
            <person name="Cros-Aarteil S."/>
            <person name="Calhoun S."/>
            <person name="Haridas S."/>
            <person name="Kuo A."/>
            <person name="Mondo S."/>
            <person name="Pangilinan J."/>
            <person name="Riley R."/>
            <person name="LaButti K."/>
            <person name="Andreopoulos B."/>
            <person name="Lipzen A."/>
            <person name="Chen C."/>
            <person name="Yan M."/>
            <person name="Daum C."/>
            <person name="Ng V."/>
            <person name="Clum A."/>
            <person name="Steindorff A."/>
            <person name="Ohm R.A."/>
            <person name="Martin F."/>
            <person name="Silar P."/>
            <person name="Natvig D.O."/>
            <person name="Lalanne C."/>
            <person name="Gautier V."/>
            <person name="Ament-Velasquez S.L."/>
            <person name="Kruys A."/>
            <person name="Hutchinson M.I."/>
            <person name="Powell A.J."/>
            <person name="Barry K."/>
            <person name="Miller A.N."/>
            <person name="Grigoriev I.V."/>
            <person name="Debuchy R."/>
            <person name="Gladieux P."/>
            <person name="Hiltunen Thoren M."/>
            <person name="Johannesson H."/>
        </authorList>
    </citation>
    <scope>NUCLEOTIDE SEQUENCE</scope>
    <source>
        <strain evidence="2">CBS 731.68</strain>
    </source>
</reference>
<dbReference type="AlphaFoldDB" id="A0AAN6Z374"/>
<sequence length="117" mass="13343">MDFSMEIDNPRKRFRAELEVEGDRFAKKARQLDADRDVPTNDSTPPSPFESGPSTPASIDVEMDDIFYAPKPTPQTQPKPQGQPQSRGTIISGWNQTRRDQYLRQGYPLSWMPSSKQ</sequence>
<organism evidence="2 3">
    <name type="scientific">Parathielavia appendiculata</name>
    <dbReference type="NCBI Taxonomy" id="2587402"/>
    <lineage>
        <taxon>Eukaryota</taxon>
        <taxon>Fungi</taxon>
        <taxon>Dikarya</taxon>
        <taxon>Ascomycota</taxon>
        <taxon>Pezizomycotina</taxon>
        <taxon>Sordariomycetes</taxon>
        <taxon>Sordariomycetidae</taxon>
        <taxon>Sordariales</taxon>
        <taxon>Chaetomiaceae</taxon>
        <taxon>Parathielavia</taxon>
    </lineage>
</organism>
<comment type="caution">
    <text evidence="2">The sequence shown here is derived from an EMBL/GenBank/DDBJ whole genome shotgun (WGS) entry which is preliminary data.</text>
</comment>
<dbReference type="GeneID" id="87824242"/>
<reference evidence="2" key="2">
    <citation type="submission" date="2023-05" db="EMBL/GenBank/DDBJ databases">
        <authorList>
            <consortium name="Lawrence Berkeley National Laboratory"/>
            <person name="Steindorff A."/>
            <person name="Hensen N."/>
            <person name="Bonometti L."/>
            <person name="Westerberg I."/>
            <person name="Brannstrom I.O."/>
            <person name="Guillou S."/>
            <person name="Cros-Aarteil S."/>
            <person name="Calhoun S."/>
            <person name="Haridas S."/>
            <person name="Kuo A."/>
            <person name="Mondo S."/>
            <person name="Pangilinan J."/>
            <person name="Riley R."/>
            <person name="Labutti K."/>
            <person name="Andreopoulos B."/>
            <person name="Lipzen A."/>
            <person name="Chen C."/>
            <person name="Yanf M."/>
            <person name="Daum C."/>
            <person name="Ng V."/>
            <person name="Clum A."/>
            <person name="Ohm R."/>
            <person name="Martin F."/>
            <person name="Silar P."/>
            <person name="Natvig D."/>
            <person name="Lalanne C."/>
            <person name="Gautier V."/>
            <person name="Ament-Velasquez S.L."/>
            <person name="Kruys A."/>
            <person name="Hutchinson M.I."/>
            <person name="Powell A.J."/>
            <person name="Barry K."/>
            <person name="Miller A.N."/>
            <person name="Grigoriev I.V."/>
            <person name="Debuchy R."/>
            <person name="Gladieux P."/>
            <person name="Thoren M.H."/>
            <person name="Johannesson H."/>
        </authorList>
    </citation>
    <scope>NUCLEOTIDE SEQUENCE</scope>
    <source>
        <strain evidence="2">CBS 731.68</strain>
    </source>
</reference>
<protein>
    <submittedName>
        <fullName evidence="2">Uncharacterized protein</fullName>
    </submittedName>
</protein>